<keyword evidence="5 7" id="KW-0687">Ribonucleoprotein</keyword>
<dbReference type="FunFam" id="4.10.950.10:FF:000001">
    <property type="entry name" value="50S ribosomal protein L2"/>
    <property type="match status" value="1"/>
</dbReference>
<dbReference type="PROSITE" id="PS00467">
    <property type="entry name" value="RIBOSOMAL_L2"/>
    <property type="match status" value="1"/>
</dbReference>
<dbReference type="InterPro" id="IPR022671">
    <property type="entry name" value="Ribosomal_uL2_CS"/>
</dbReference>
<gene>
    <name evidence="7" type="primary">rplB</name>
    <name evidence="11" type="ORF">EBV32_01315</name>
    <name evidence="14" type="ORF">EBV78_00210</name>
    <name evidence="12" type="ORF">EBX29_00015</name>
    <name evidence="13" type="ORF">EBX74_00350</name>
</gene>
<keyword evidence="2 7" id="KW-0699">rRNA-binding</keyword>
<dbReference type="Gene3D" id="2.30.30.30">
    <property type="match status" value="1"/>
</dbReference>
<evidence type="ECO:0000256" key="8">
    <source>
        <dbReference type="SAM" id="MobiDB-lite"/>
    </source>
</evidence>
<dbReference type="PANTHER" id="PTHR13691:SF5">
    <property type="entry name" value="LARGE RIBOSOMAL SUBUNIT PROTEIN UL2M"/>
    <property type="match status" value="1"/>
</dbReference>
<dbReference type="PANTHER" id="PTHR13691">
    <property type="entry name" value="RIBOSOMAL PROTEIN L2"/>
    <property type="match status" value="1"/>
</dbReference>
<evidence type="ECO:0000313" key="13">
    <source>
        <dbReference type="EMBL" id="NCU52754.1"/>
    </source>
</evidence>
<dbReference type="AlphaFoldDB" id="A0A845S9V3"/>
<dbReference type="EMBL" id="RGGN01000003">
    <property type="protein sequence ID" value="NCU62511.1"/>
    <property type="molecule type" value="Genomic_DNA"/>
</dbReference>
<feature type="domain" description="Large ribosomal subunit protein uL2 C-terminal" evidence="9">
    <location>
        <begin position="124"/>
        <end position="249"/>
    </location>
</feature>
<name>A0A845S9V3_9PROT</name>
<dbReference type="GO" id="GO:0019843">
    <property type="term" value="F:rRNA binding"/>
    <property type="evidence" value="ECO:0007669"/>
    <property type="project" value="UniProtKB-UniRule"/>
</dbReference>
<dbReference type="GO" id="GO:0003735">
    <property type="term" value="F:structural constituent of ribosome"/>
    <property type="evidence" value="ECO:0007669"/>
    <property type="project" value="InterPro"/>
</dbReference>
<dbReference type="InterPro" id="IPR008991">
    <property type="entry name" value="Translation_prot_SH3-like_sf"/>
</dbReference>
<dbReference type="SMART" id="SM01383">
    <property type="entry name" value="Ribosomal_L2"/>
    <property type="match status" value="1"/>
</dbReference>
<comment type="similarity">
    <text evidence="1 7">Belongs to the universal ribosomal protein uL2 family.</text>
</comment>
<evidence type="ECO:0000259" key="10">
    <source>
        <dbReference type="SMART" id="SM01383"/>
    </source>
</evidence>
<dbReference type="Proteomes" id="UP000713222">
    <property type="component" value="Unassembled WGS sequence"/>
</dbReference>
<comment type="caution">
    <text evidence="14">The sequence shown here is derived from an EMBL/GenBank/DDBJ whole genome shotgun (WGS) entry which is preliminary data.</text>
</comment>
<evidence type="ECO:0000313" key="15">
    <source>
        <dbReference type="Proteomes" id="UP000572953"/>
    </source>
</evidence>
<protein>
    <recommendedName>
        <fullName evidence="6 7">Large ribosomal subunit protein uL2</fullName>
    </recommendedName>
</protein>
<dbReference type="InterPro" id="IPR012340">
    <property type="entry name" value="NA-bd_OB-fold"/>
</dbReference>
<dbReference type="Proteomes" id="UP000572953">
    <property type="component" value="Unassembled WGS sequence"/>
</dbReference>
<evidence type="ECO:0000256" key="5">
    <source>
        <dbReference type="ARBA" id="ARBA00023274"/>
    </source>
</evidence>
<dbReference type="PIRSF" id="PIRSF002158">
    <property type="entry name" value="Ribosomal_L2"/>
    <property type="match status" value="1"/>
</dbReference>
<dbReference type="InterPro" id="IPR002171">
    <property type="entry name" value="Ribosomal_uL2"/>
</dbReference>
<sequence length="275" mass="30747">MTLKTYKPYTKSTRGTIILDRTGLWKGKPIKSLTSGINGSYGRNNLGRITSRHRSAGHKKKYRFVDFKRNKFDIPATVIRFEYDPYRTANIMLVEYEDKTQSYLIAPQDIKVGTKIHSGRKKDIEIGNCMPLIDIPPATVVHNVEMRPGNGGVLARSAGSSVQIMSHDQDYTTLKLASGEVRKVQSLCKATIGAVSNPDQKNIKIGKAGRSRWLGVRPQTRGIAMNPVDHPHGGRTNGGRHPVTPWGIKTKGKKTRKNKNTDKYIISRKKKRGIN</sequence>
<evidence type="ECO:0000256" key="1">
    <source>
        <dbReference type="ARBA" id="ARBA00005636"/>
    </source>
</evidence>
<dbReference type="InterPro" id="IPR005880">
    <property type="entry name" value="Ribosomal_uL2_bac/org-type"/>
</dbReference>
<feature type="compositionally biased region" description="Basic residues" evidence="8">
    <location>
        <begin position="266"/>
        <end position="275"/>
    </location>
</feature>
<keyword evidence="4 7" id="KW-0689">Ribosomal protein</keyword>
<dbReference type="InterPro" id="IPR014726">
    <property type="entry name" value="Ribosomal_uL2_dom3"/>
</dbReference>
<dbReference type="SUPFAM" id="SSF50104">
    <property type="entry name" value="Translation proteins SH3-like domain"/>
    <property type="match status" value="1"/>
</dbReference>
<comment type="function">
    <text evidence="7">One of the primary rRNA binding proteins. Required for association of the 30S and 50S subunits to form the 70S ribosome, for tRNA binding and peptide bond formation. It has been suggested to have peptidyltransferase activity; this is somewhat controversial. Makes several contacts with the 16S rRNA in the 70S ribosome.</text>
</comment>
<dbReference type="GO" id="GO:0015934">
    <property type="term" value="C:large ribosomal subunit"/>
    <property type="evidence" value="ECO:0007669"/>
    <property type="project" value="InterPro"/>
</dbReference>
<dbReference type="EMBL" id="RGET01000010">
    <property type="protein sequence ID" value="NBN87718.1"/>
    <property type="molecule type" value="Genomic_DNA"/>
</dbReference>
<evidence type="ECO:0000256" key="3">
    <source>
        <dbReference type="ARBA" id="ARBA00022884"/>
    </source>
</evidence>
<dbReference type="Pfam" id="PF00181">
    <property type="entry name" value="Ribosomal_L2_N"/>
    <property type="match status" value="1"/>
</dbReference>
<dbReference type="Proteomes" id="UP000699985">
    <property type="component" value="Unassembled WGS sequence"/>
</dbReference>
<reference evidence="14 15" key="1">
    <citation type="submission" date="2018-10" db="EMBL/GenBank/DDBJ databases">
        <title>Iterative Subtractive Binning of Freshwater Chronoseries Metagenomes Recovers Nearly Complete Genomes from over Four Hundred Novel Species.</title>
        <authorList>
            <person name="Rodriguez-R L.M."/>
            <person name="Tsementzi D."/>
            <person name="Luo C."/>
            <person name="Konstantinidis K.T."/>
        </authorList>
    </citation>
    <scope>NUCLEOTIDE SEQUENCE [LARGE SCALE GENOMIC DNA]</scope>
    <source>
        <strain evidence="14">WB7_2B_003</strain>
        <strain evidence="11">WB7_6_001</strain>
        <strain evidence="12">WB8_1A_003</strain>
        <strain evidence="13">WB8_2A_004</strain>
    </source>
</reference>
<evidence type="ECO:0000256" key="6">
    <source>
        <dbReference type="ARBA" id="ARBA00035242"/>
    </source>
</evidence>
<evidence type="ECO:0000313" key="12">
    <source>
        <dbReference type="EMBL" id="NCU50160.1"/>
    </source>
</evidence>
<dbReference type="HAMAP" id="MF_01320_B">
    <property type="entry name" value="Ribosomal_uL2_B"/>
    <property type="match status" value="1"/>
</dbReference>
<dbReference type="SUPFAM" id="SSF50249">
    <property type="entry name" value="Nucleic acid-binding proteins"/>
    <property type="match status" value="1"/>
</dbReference>
<feature type="region of interest" description="Disordered" evidence="8">
    <location>
        <begin position="222"/>
        <end position="275"/>
    </location>
</feature>
<dbReference type="InterPro" id="IPR022666">
    <property type="entry name" value="Ribosomal_uL2_RNA-bd_dom"/>
</dbReference>
<dbReference type="EMBL" id="RGOB01000004">
    <property type="protein sequence ID" value="NCU52754.1"/>
    <property type="molecule type" value="Genomic_DNA"/>
</dbReference>
<dbReference type="GO" id="GO:0016740">
    <property type="term" value="F:transferase activity"/>
    <property type="evidence" value="ECO:0007669"/>
    <property type="project" value="InterPro"/>
</dbReference>
<feature type="domain" description="Large ribosomal subunit protein uL2 RNA-binding" evidence="10">
    <location>
        <begin position="42"/>
        <end position="118"/>
    </location>
</feature>
<dbReference type="InterPro" id="IPR014722">
    <property type="entry name" value="Rib_uL2_dom2"/>
</dbReference>
<dbReference type="GO" id="GO:0006412">
    <property type="term" value="P:translation"/>
    <property type="evidence" value="ECO:0007669"/>
    <property type="project" value="UniProtKB-UniRule"/>
</dbReference>
<dbReference type="InterPro" id="IPR022669">
    <property type="entry name" value="Ribosomal_uL2_C"/>
</dbReference>
<dbReference type="Proteomes" id="UP000747791">
    <property type="component" value="Unassembled WGS sequence"/>
</dbReference>
<comment type="subunit">
    <text evidence="7">Part of the 50S ribosomal subunit. Forms a bridge to the 30S subunit in the 70S ribosome.</text>
</comment>
<evidence type="ECO:0000256" key="4">
    <source>
        <dbReference type="ARBA" id="ARBA00022980"/>
    </source>
</evidence>
<evidence type="ECO:0000259" key="9">
    <source>
        <dbReference type="SMART" id="SM01382"/>
    </source>
</evidence>
<evidence type="ECO:0000256" key="7">
    <source>
        <dbReference type="HAMAP-Rule" id="MF_01320"/>
    </source>
</evidence>
<accession>A0A845S9V3</accession>
<evidence type="ECO:0000256" key="2">
    <source>
        <dbReference type="ARBA" id="ARBA00022730"/>
    </source>
</evidence>
<dbReference type="Gene3D" id="2.40.50.140">
    <property type="entry name" value="Nucleic acid-binding proteins"/>
    <property type="match status" value="1"/>
</dbReference>
<evidence type="ECO:0000313" key="11">
    <source>
        <dbReference type="EMBL" id="NBN87718.1"/>
    </source>
</evidence>
<dbReference type="Gene3D" id="4.10.950.10">
    <property type="entry name" value="Ribosomal protein L2, domain 3"/>
    <property type="match status" value="1"/>
</dbReference>
<dbReference type="Pfam" id="PF03947">
    <property type="entry name" value="Ribosomal_L2_C"/>
    <property type="match status" value="1"/>
</dbReference>
<organism evidence="14 15">
    <name type="scientific">Candidatus Fonsibacter lacus</name>
    <dbReference type="NCBI Taxonomy" id="2576439"/>
    <lineage>
        <taxon>Bacteria</taxon>
        <taxon>Pseudomonadati</taxon>
        <taxon>Pseudomonadota</taxon>
        <taxon>Alphaproteobacteria</taxon>
        <taxon>Candidatus Pelagibacterales</taxon>
        <taxon>Candidatus Pelagibacterales incertae sedis</taxon>
        <taxon>Candidatus Fonsibacter</taxon>
    </lineage>
</organism>
<keyword evidence="3 7" id="KW-0694">RNA-binding</keyword>
<evidence type="ECO:0000313" key="14">
    <source>
        <dbReference type="EMBL" id="NCU62511.1"/>
    </source>
</evidence>
<dbReference type="FunFam" id="2.30.30.30:FF:000001">
    <property type="entry name" value="50S ribosomal protein L2"/>
    <property type="match status" value="1"/>
</dbReference>
<dbReference type="NCBIfam" id="TIGR01171">
    <property type="entry name" value="rplB_bact"/>
    <property type="match status" value="1"/>
</dbReference>
<proteinExistence type="inferred from homology"/>
<dbReference type="EMBL" id="RGMI01000001">
    <property type="protein sequence ID" value="NCU50160.1"/>
    <property type="molecule type" value="Genomic_DNA"/>
</dbReference>
<dbReference type="SMART" id="SM01382">
    <property type="entry name" value="Ribosomal_L2_C"/>
    <property type="match status" value="1"/>
</dbReference>